<evidence type="ECO:0000313" key="5">
    <source>
        <dbReference type="Proteomes" id="UP000282613"/>
    </source>
</evidence>
<feature type="domain" description="Helicase C-terminal" evidence="3">
    <location>
        <begin position="579"/>
        <end position="745"/>
    </location>
</feature>
<dbReference type="PROSITE" id="PS51192">
    <property type="entry name" value="HELICASE_ATP_BIND_1"/>
    <property type="match status" value="1"/>
</dbReference>
<dbReference type="SMART" id="SM00490">
    <property type="entry name" value="HELICc"/>
    <property type="match status" value="1"/>
</dbReference>
<organism evidence="6">
    <name type="scientific">Taenia asiatica</name>
    <name type="common">Asian tapeworm</name>
    <dbReference type="NCBI Taxonomy" id="60517"/>
    <lineage>
        <taxon>Eukaryota</taxon>
        <taxon>Metazoa</taxon>
        <taxon>Spiralia</taxon>
        <taxon>Lophotrochozoa</taxon>
        <taxon>Platyhelminthes</taxon>
        <taxon>Cestoda</taxon>
        <taxon>Eucestoda</taxon>
        <taxon>Cyclophyllidea</taxon>
        <taxon>Taeniidae</taxon>
        <taxon>Taenia</taxon>
    </lineage>
</organism>
<dbReference type="EMBL" id="UYRS01018587">
    <property type="protein sequence ID" value="VDK38027.1"/>
    <property type="molecule type" value="Genomic_DNA"/>
</dbReference>
<sequence length="869" mass="97672">MNRFLNNDSSTKTNLTTLSISSSDERKSVILQRQVFHPIPPNIKSEVHNNGQRYEIVFAKRSTKKVTRLLCRLNFIHYAAQEVGRRWCSFRFRSSCQNSLNRRQRPSSVASTTLKAAVLSTMELGMILPVGGYECQLISLLNESEASEEFDWKHNSEGLQVSEVFLSASLATRLHPYQLEGIKFLYECVLGYRRIENQHFIHPEVINESVGDEPRDIYGGILADEMGLGKTVQVIGLLSILLKQGPYGGQPVVRRCLIVTPGSLVTNWRKEFCKWVEHSNISTYCVSQDNPLKAYFSQMKPPPVIILSYEMLLQHADRIAEIASLDLLVCDEGHRLKNLEIKTTAVLKRLPARRRIILTGTPIQNDLNEFWSIAEFVAPGCLASSREEYRTRIVNPLSKSLHSVELFKTIASTDAQMPVELVTESVEILEAVQRLKTALRMFMLRRTSDMIARRLPDKGNWIRNQLDCNVEAEMKFIDMVEDDSFEPSSFESGIDILACIMAFRKLYNHPSLLLESLNGYSKKNYGLASAKKKEYIFSLKSFPDGMVDSLLSILQRDLPPTERSGCSSSFCLTSGKLAVLQRFLVSISQMHTDSPSLGGIHRLVLVSNFTQTLDLLEPICRSITKSPCLRIDGKTPTKRRLEIVDRFNSPTCVERVLLLSSKAGGTGLNLIGANFLVLFDIDWNPATDAQALARVWREGQKRRVHLIRLITADGLEERILQRQIAKSSLVTTAMSSLASATSNSLSLGERVYPSSLFVKELFQPPPSDSVCWTHDLLGCCCQGISNEEVCSSQQKSPLRDEDDTRAFQLGGPGQRTKVQEKMVSTTEGLWQIKTWNHFLSPEAVTEAVPLMAASKRVRAVFQHVTTASD</sequence>
<feature type="domain" description="Helicase ATP-binding" evidence="2">
    <location>
        <begin position="211"/>
        <end position="380"/>
    </location>
</feature>
<dbReference type="InterPro" id="IPR000330">
    <property type="entry name" value="SNF2_N"/>
</dbReference>
<dbReference type="Proteomes" id="UP000282613">
    <property type="component" value="Unassembled WGS sequence"/>
</dbReference>
<keyword evidence="1" id="KW-0378">Hydrolase</keyword>
<dbReference type="GO" id="GO:0016787">
    <property type="term" value="F:hydrolase activity"/>
    <property type="evidence" value="ECO:0007669"/>
    <property type="project" value="UniProtKB-KW"/>
</dbReference>
<dbReference type="InterPro" id="IPR027417">
    <property type="entry name" value="P-loop_NTPase"/>
</dbReference>
<dbReference type="GO" id="GO:0005634">
    <property type="term" value="C:nucleus"/>
    <property type="evidence" value="ECO:0007669"/>
    <property type="project" value="TreeGrafter"/>
</dbReference>
<dbReference type="Gene3D" id="3.40.50.300">
    <property type="entry name" value="P-loop containing nucleotide triphosphate hydrolases"/>
    <property type="match status" value="1"/>
</dbReference>
<dbReference type="PROSITE" id="PS51194">
    <property type="entry name" value="HELICASE_CTER"/>
    <property type="match status" value="1"/>
</dbReference>
<dbReference type="CDD" id="cd18793">
    <property type="entry name" value="SF2_C_SNF"/>
    <property type="match status" value="1"/>
</dbReference>
<dbReference type="InterPro" id="IPR038718">
    <property type="entry name" value="SNF2-like_sf"/>
</dbReference>
<dbReference type="SMART" id="SM00487">
    <property type="entry name" value="DEXDc"/>
    <property type="match status" value="1"/>
</dbReference>
<evidence type="ECO:0000256" key="1">
    <source>
        <dbReference type="ARBA" id="ARBA00022801"/>
    </source>
</evidence>
<dbReference type="GO" id="GO:0015616">
    <property type="term" value="F:DNA translocase activity"/>
    <property type="evidence" value="ECO:0007669"/>
    <property type="project" value="TreeGrafter"/>
</dbReference>
<dbReference type="InterPro" id="IPR049730">
    <property type="entry name" value="SNF2/RAD54-like_C"/>
</dbReference>
<evidence type="ECO:0000313" key="4">
    <source>
        <dbReference type="EMBL" id="VDK38027.1"/>
    </source>
</evidence>
<dbReference type="Pfam" id="PF00176">
    <property type="entry name" value="SNF2-rel_dom"/>
    <property type="match status" value="1"/>
</dbReference>
<dbReference type="GO" id="GO:0045003">
    <property type="term" value="P:double-strand break repair via synthesis-dependent strand annealing"/>
    <property type="evidence" value="ECO:0007669"/>
    <property type="project" value="TreeGrafter"/>
</dbReference>
<dbReference type="InterPro" id="IPR001650">
    <property type="entry name" value="Helicase_C-like"/>
</dbReference>
<dbReference type="Gene3D" id="1.20.120.850">
    <property type="entry name" value="SWI2/SNF2 ATPases, N-terminal domain"/>
    <property type="match status" value="1"/>
</dbReference>
<dbReference type="PANTHER" id="PTHR45629">
    <property type="entry name" value="SNF2/RAD54 FAMILY MEMBER"/>
    <property type="match status" value="1"/>
</dbReference>
<accession>A0A158R9G4</accession>
<dbReference type="InterPro" id="IPR050496">
    <property type="entry name" value="SNF2_RAD54_helicase_repair"/>
</dbReference>
<keyword evidence="5" id="KW-1185">Reference proteome</keyword>
<dbReference type="STRING" id="60517.A0A158R9G4"/>
<evidence type="ECO:0000259" key="3">
    <source>
        <dbReference type="PROSITE" id="PS51194"/>
    </source>
</evidence>
<evidence type="ECO:0000259" key="2">
    <source>
        <dbReference type="PROSITE" id="PS51192"/>
    </source>
</evidence>
<reference evidence="6" key="1">
    <citation type="submission" date="2016-04" db="UniProtKB">
        <authorList>
            <consortium name="WormBaseParasite"/>
        </authorList>
    </citation>
    <scope>IDENTIFICATION</scope>
</reference>
<dbReference type="PANTHER" id="PTHR45629:SF7">
    <property type="entry name" value="DNA EXCISION REPAIR PROTEIN ERCC-6-RELATED"/>
    <property type="match status" value="1"/>
</dbReference>
<dbReference type="GO" id="GO:0007131">
    <property type="term" value="P:reciprocal meiotic recombination"/>
    <property type="evidence" value="ECO:0007669"/>
    <property type="project" value="TreeGrafter"/>
</dbReference>
<proteinExistence type="predicted"/>
<evidence type="ECO:0000313" key="6">
    <source>
        <dbReference type="WBParaSite" id="TASK_0000720801-mRNA-1"/>
    </source>
</evidence>
<gene>
    <name evidence="4" type="ORF">TASK_LOCUS7209</name>
</gene>
<name>A0A158R9G4_TAEAS</name>
<protein>
    <submittedName>
        <fullName evidence="6">DNA repair and recombination protein RAD54B</fullName>
    </submittedName>
</protein>
<dbReference type="Pfam" id="PF00271">
    <property type="entry name" value="Helicase_C"/>
    <property type="match status" value="1"/>
</dbReference>
<dbReference type="SUPFAM" id="SSF52540">
    <property type="entry name" value="P-loop containing nucleoside triphosphate hydrolases"/>
    <property type="match status" value="2"/>
</dbReference>
<dbReference type="AlphaFoldDB" id="A0A158R9G4"/>
<dbReference type="Gene3D" id="3.40.50.10810">
    <property type="entry name" value="Tandem AAA-ATPase domain"/>
    <property type="match status" value="1"/>
</dbReference>
<dbReference type="InterPro" id="IPR014001">
    <property type="entry name" value="Helicase_ATP-bd"/>
</dbReference>
<reference evidence="4 5" key="2">
    <citation type="submission" date="2018-11" db="EMBL/GenBank/DDBJ databases">
        <authorList>
            <consortium name="Pathogen Informatics"/>
        </authorList>
    </citation>
    <scope>NUCLEOTIDE SEQUENCE [LARGE SCALE GENOMIC DNA]</scope>
</reference>
<dbReference type="OrthoDB" id="413460at2759"/>
<dbReference type="GO" id="GO:0005524">
    <property type="term" value="F:ATP binding"/>
    <property type="evidence" value="ECO:0007669"/>
    <property type="project" value="InterPro"/>
</dbReference>
<dbReference type="WBParaSite" id="TASK_0000720801-mRNA-1">
    <property type="protein sequence ID" value="TASK_0000720801-mRNA-1"/>
    <property type="gene ID" value="TASK_0000720801"/>
</dbReference>